<dbReference type="InterPro" id="IPR000905">
    <property type="entry name" value="Gcp-like_dom"/>
</dbReference>
<reference evidence="11" key="1">
    <citation type="submission" date="2009-12" db="EMBL/GenBank/DDBJ databases">
        <title>Complete sequence of Treponema primitia strain ZAS-2.</title>
        <authorList>
            <person name="Tetu S.G."/>
            <person name="Matson E."/>
            <person name="Ren Q."/>
            <person name="Seshadri R."/>
            <person name="Elbourne L."/>
            <person name="Hassan K.A."/>
            <person name="Durkin A."/>
            <person name="Radune D."/>
            <person name="Mohamoud Y."/>
            <person name="Shay R."/>
            <person name="Jin S."/>
            <person name="Zhang X."/>
            <person name="Lucey K."/>
            <person name="Ballor N.R."/>
            <person name="Ottesen E."/>
            <person name="Rosenthal R."/>
            <person name="Allen A."/>
            <person name="Leadbetter J.R."/>
            <person name="Paulsen I.T."/>
        </authorList>
    </citation>
    <scope>NUCLEOTIDE SEQUENCE [LARGE SCALE GENOMIC DNA]</scope>
    <source>
        <strain evidence="11">ATCC BAA-887 / DSM 12427 / ZAS-2</strain>
    </source>
</reference>
<dbReference type="NCBIfam" id="TIGR03723">
    <property type="entry name" value="T6A_TsaD_YgjD"/>
    <property type="match status" value="1"/>
</dbReference>
<protein>
    <recommendedName>
        <fullName evidence="8">tRNA N6-adenosine threonylcarbamoyltransferase</fullName>
        <ecNumber evidence="8">2.3.1.234</ecNumber>
    </recommendedName>
    <alternativeName>
        <fullName evidence="8">N6-L-threonylcarbamoyladenine synthase</fullName>
        <shortName evidence="8">t(6)A synthase</shortName>
    </alternativeName>
    <alternativeName>
        <fullName evidence="8">t(6)A37 threonylcarbamoyladenosine biosynthesis protein TsaD</fullName>
    </alternativeName>
    <alternativeName>
        <fullName evidence="8">tRNA threonylcarbamoyladenosine biosynthesis protein TsaD</fullName>
    </alternativeName>
</protein>
<feature type="binding site" evidence="8">
    <location>
        <position position="185"/>
    </location>
    <ligand>
        <name>substrate</name>
    </ligand>
</feature>
<dbReference type="FunFam" id="3.30.420.40:FF:000040">
    <property type="entry name" value="tRNA N6-adenosine threonylcarbamoyltransferase"/>
    <property type="match status" value="1"/>
</dbReference>
<dbReference type="Gene3D" id="3.30.420.40">
    <property type="match status" value="2"/>
</dbReference>
<dbReference type="PRINTS" id="PR00789">
    <property type="entry name" value="OSIALOPTASE"/>
</dbReference>
<dbReference type="FunFam" id="3.30.420.40:FF:000012">
    <property type="entry name" value="tRNA N6-adenosine threonylcarbamoyltransferase"/>
    <property type="match status" value="1"/>
</dbReference>
<keyword evidence="1 8" id="KW-0963">Cytoplasm</keyword>
<dbReference type="EC" id="2.3.1.234" evidence="8"/>
<dbReference type="InterPro" id="IPR043129">
    <property type="entry name" value="ATPase_NBD"/>
</dbReference>
<dbReference type="Proteomes" id="UP000009223">
    <property type="component" value="Chromosome"/>
</dbReference>
<comment type="cofactor">
    <cofactor evidence="8">
        <name>Fe(2+)</name>
        <dbReference type="ChEBI" id="CHEBI:29033"/>
    </cofactor>
    <text evidence="8">Binds 1 Fe(2+) ion per subunit.</text>
</comment>
<keyword evidence="3 8" id="KW-0819">tRNA processing</keyword>
<evidence type="ECO:0000256" key="2">
    <source>
        <dbReference type="ARBA" id="ARBA00022679"/>
    </source>
</evidence>
<evidence type="ECO:0000256" key="1">
    <source>
        <dbReference type="ARBA" id="ARBA00022490"/>
    </source>
</evidence>
<dbReference type="STRING" id="545694.TREPR_0165"/>
<keyword evidence="10" id="KW-0378">Hydrolase</keyword>
<gene>
    <name evidence="8" type="primary">tsaD</name>
    <name evidence="10" type="ordered locus">TREPR_0165</name>
</gene>
<keyword evidence="4 8" id="KW-0479">Metal-binding</keyword>
<evidence type="ECO:0000256" key="3">
    <source>
        <dbReference type="ARBA" id="ARBA00022694"/>
    </source>
</evidence>
<feature type="domain" description="Gcp-like" evidence="9">
    <location>
        <begin position="24"/>
        <end position="321"/>
    </location>
</feature>
<comment type="catalytic activity">
    <reaction evidence="7 8">
        <text>L-threonylcarbamoyladenylate + adenosine(37) in tRNA = N(6)-L-threonylcarbamoyladenosine(37) in tRNA + AMP + H(+)</text>
        <dbReference type="Rhea" id="RHEA:37059"/>
        <dbReference type="Rhea" id="RHEA-COMP:10162"/>
        <dbReference type="Rhea" id="RHEA-COMP:10163"/>
        <dbReference type="ChEBI" id="CHEBI:15378"/>
        <dbReference type="ChEBI" id="CHEBI:73682"/>
        <dbReference type="ChEBI" id="CHEBI:74411"/>
        <dbReference type="ChEBI" id="CHEBI:74418"/>
        <dbReference type="ChEBI" id="CHEBI:456215"/>
        <dbReference type="EC" id="2.3.1.234"/>
    </reaction>
</comment>
<dbReference type="GO" id="GO:0006508">
    <property type="term" value="P:proteolysis"/>
    <property type="evidence" value="ECO:0007669"/>
    <property type="project" value="UniProtKB-KW"/>
</dbReference>
<evidence type="ECO:0000259" key="9">
    <source>
        <dbReference type="Pfam" id="PF00814"/>
    </source>
</evidence>
<dbReference type="eggNOG" id="COG0533">
    <property type="taxonomic scope" value="Bacteria"/>
</dbReference>
<dbReference type="RefSeq" id="WP_015706310.1">
    <property type="nucleotide sequence ID" value="NC_015578.1"/>
</dbReference>
<dbReference type="Pfam" id="PF00814">
    <property type="entry name" value="TsaD"/>
    <property type="match status" value="1"/>
</dbReference>
<evidence type="ECO:0000256" key="4">
    <source>
        <dbReference type="ARBA" id="ARBA00022723"/>
    </source>
</evidence>
<dbReference type="GO" id="GO:0008233">
    <property type="term" value="F:peptidase activity"/>
    <property type="evidence" value="ECO:0007669"/>
    <property type="project" value="UniProtKB-KW"/>
</dbReference>
<dbReference type="OrthoDB" id="9806197at2"/>
<dbReference type="AlphaFoldDB" id="F5YMF7"/>
<comment type="function">
    <text evidence="8">Required for the formation of a threonylcarbamoyl group on adenosine at position 37 (t(6)A37) in tRNAs that read codons beginning with adenine. Is involved in the transfer of the threonylcarbamoyl moiety of threonylcarbamoyl-AMP (TC-AMP) to the N6 group of A37, together with TsaE and TsaB. TsaD likely plays a direct catalytic role in this reaction.</text>
</comment>
<feature type="binding site" evidence="8">
    <location>
        <position position="172"/>
    </location>
    <ligand>
        <name>substrate</name>
    </ligand>
</feature>
<dbReference type="SUPFAM" id="SSF53067">
    <property type="entry name" value="Actin-like ATPase domain"/>
    <property type="match status" value="1"/>
</dbReference>
<comment type="subcellular location">
    <subcellularLocation>
        <location evidence="8">Cytoplasm</location>
    </subcellularLocation>
</comment>
<proteinExistence type="inferred from homology"/>
<dbReference type="GO" id="GO:0061711">
    <property type="term" value="F:tRNA N(6)-L-threonylcarbamoyladenine synthase activity"/>
    <property type="evidence" value="ECO:0007669"/>
    <property type="project" value="UniProtKB-EC"/>
</dbReference>
<dbReference type="PANTHER" id="PTHR11735:SF6">
    <property type="entry name" value="TRNA N6-ADENOSINE THREONYLCARBAMOYLTRANSFERASE, MITOCHONDRIAL"/>
    <property type="match status" value="1"/>
</dbReference>
<accession>F5YMF7</accession>
<dbReference type="GO" id="GO:0002949">
    <property type="term" value="P:tRNA threonylcarbamoyladenosine modification"/>
    <property type="evidence" value="ECO:0007669"/>
    <property type="project" value="UniProtKB-UniRule"/>
</dbReference>
<feature type="binding site" evidence="8">
    <location>
        <begin position="139"/>
        <end position="143"/>
    </location>
    <ligand>
        <name>substrate</name>
    </ligand>
</feature>
<dbReference type="HOGENOM" id="CLU_023208_0_2_12"/>
<dbReference type="InterPro" id="IPR022450">
    <property type="entry name" value="TsaD"/>
</dbReference>
<keyword evidence="11" id="KW-1185">Reference proteome</keyword>
<feature type="binding site" evidence="8">
    <location>
        <position position="189"/>
    </location>
    <ligand>
        <name>substrate</name>
    </ligand>
</feature>
<dbReference type="GO" id="GO:0005506">
    <property type="term" value="F:iron ion binding"/>
    <property type="evidence" value="ECO:0007669"/>
    <property type="project" value="UniProtKB-UniRule"/>
</dbReference>
<feature type="binding site" evidence="8">
    <location>
        <position position="111"/>
    </location>
    <ligand>
        <name>Fe cation</name>
        <dbReference type="ChEBI" id="CHEBI:24875"/>
    </ligand>
</feature>
<dbReference type="NCBIfam" id="TIGR00329">
    <property type="entry name" value="gcp_kae1"/>
    <property type="match status" value="1"/>
</dbReference>
<dbReference type="InterPro" id="IPR017861">
    <property type="entry name" value="KAE1/TsaD"/>
</dbReference>
<name>F5YMF7_TREPZ</name>
<keyword evidence="10" id="KW-0645">Protease</keyword>
<feature type="binding site" evidence="8">
    <location>
        <position position="115"/>
    </location>
    <ligand>
        <name>Fe cation</name>
        <dbReference type="ChEBI" id="CHEBI:24875"/>
    </ligand>
</feature>
<keyword evidence="2 8" id="KW-0808">Transferase</keyword>
<keyword evidence="6 8" id="KW-0012">Acyltransferase</keyword>
<sequence>MKVLGIESSCDECAAAVVEDGERVLSNVVATQIPFHAKYNGVVPEIASRMHTEWIYGVVQEALEKASLSPADIDGVAATAHPGLLGSLLVGLSFAKAFAWARKLPFIAINHMLAHLYAPRLSLTGETVQQVDYPFLGLLVSGGHSIICRVENFDDITVLGTTIDDAVGEAFDKVSKYYGFGYPGGAYIDRLAKTGNPDAFHFPMPSLHKGDHPYDLSYSGLKTAVINQLNQFRNSKAASAPDGATPASRPEDIAASFQKTAVEILLRSLLRAAEDTGLTTIVAGGGVAANSLLRARLAEKTELRCIFPPLEFCGDNGAMIAGIGYQYLARGDRSPLNVVASARVQGFKKKYP</sequence>
<feature type="binding site" evidence="8">
    <location>
        <position position="315"/>
    </location>
    <ligand>
        <name>Fe cation</name>
        <dbReference type="ChEBI" id="CHEBI:24875"/>
    </ligand>
</feature>
<dbReference type="PANTHER" id="PTHR11735">
    <property type="entry name" value="TRNA N6-ADENOSINE THREONYLCARBAMOYLTRANSFERASE"/>
    <property type="match status" value="1"/>
</dbReference>
<reference evidence="10 11" key="2">
    <citation type="journal article" date="2011" name="ISME J.">
        <title>RNA-seq reveals cooperative metabolic interactions between two termite-gut spirochete species in co-culture.</title>
        <authorList>
            <person name="Rosenthal A.Z."/>
            <person name="Matson E.G."/>
            <person name="Eldar A."/>
            <person name="Leadbetter J.R."/>
        </authorList>
    </citation>
    <scope>NUCLEOTIDE SEQUENCE [LARGE SCALE GENOMIC DNA]</scope>
    <source>
        <strain evidence="11">ATCC BAA-887 / DSM 12427 / ZAS-2</strain>
    </source>
</reference>
<comment type="similarity">
    <text evidence="8">Belongs to the KAE1 / TsaD family.</text>
</comment>
<evidence type="ECO:0000256" key="5">
    <source>
        <dbReference type="ARBA" id="ARBA00023004"/>
    </source>
</evidence>
<dbReference type="HAMAP" id="MF_01445">
    <property type="entry name" value="TsaD"/>
    <property type="match status" value="1"/>
</dbReference>
<evidence type="ECO:0000313" key="11">
    <source>
        <dbReference type="Proteomes" id="UP000009223"/>
    </source>
</evidence>
<organism evidence="10 11">
    <name type="scientific">Treponema primitia (strain ATCC BAA-887 / DSM 12427 / ZAS-2)</name>
    <dbReference type="NCBI Taxonomy" id="545694"/>
    <lineage>
        <taxon>Bacteria</taxon>
        <taxon>Pseudomonadati</taxon>
        <taxon>Spirochaetota</taxon>
        <taxon>Spirochaetia</taxon>
        <taxon>Spirochaetales</taxon>
        <taxon>Treponemataceae</taxon>
        <taxon>Treponema</taxon>
    </lineage>
</organism>
<dbReference type="CDD" id="cd24133">
    <property type="entry name" value="ASKHA_NBD_TsaD_bac"/>
    <property type="match status" value="1"/>
</dbReference>
<dbReference type="KEGG" id="tpi:TREPR_0165"/>
<keyword evidence="5 8" id="KW-0408">Iron</keyword>
<dbReference type="GO" id="GO:0005737">
    <property type="term" value="C:cytoplasm"/>
    <property type="evidence" value="ECO:0007669"/>
    <property type="project" value="UniProtKB-SubCell"/>
</dbReference>
<dbReference type="EMBL" id="CP001843">
    <property type="protein sequence ID" value="AEF84198.1"/>
    <property type="molecule type" value="Genomic_DNA"/>
</dbReference>
<feature type="binding site" evidence="8">
    <location>
        <position position="290"/>
    </location>
    <ligand>
        <name>substrate</name>
    </ligand>
</feature>
<evidence type="ECO:0000256" key="6">
    <source>
        <dbReference type="ARBA" id="ARBA00023315"/>
    </source>
</evidence>
<evidence type="ECO:0000256" key="8">
    <source>
        <dbReference type="HAMAP-Rule" id="MF_01445"/>
    </source>
</evidence>
<evidence type="ECO:0000313" key="10">
    <source>
        <dbReference type="EMBL" id="AEF84198.1"/>
    </source>
</evidence>
<evidence type="ECO:0000256" key="7">
    <source>
        <dbReference type="ARBA" id="ARBA00048117"/>
    </source>
</evidence>